<dbReference type="PANTHER" id="PTHR12317:SF36">
    <property type="entry name" value="2-ACYLGLYCEROL O-ACYLTRANSFERASE 3"/>
    <property type="match status" value="1"/>
</dbReference>
<evidence type="ECO:0000256" key="6">
    <source>
        <dbReference type="ARBA" id="ARBA00022824"/>
    </source>
</evidence>
<dbReference type="AlphaFoldDB" id="A0A8J6KP51"/>
<comment type="similarity">
    <text evidence="2">Belongs to the diacylglycerol acyltransferase family.</text>
</comment>
<dbReference type="GO" id="GO:0005789">
    <property type="term" value="C:endoplasmic reticulum membrane"/>
    <property type="evidence" value="ECO:0007669"/>
    <property type="project" value="UniProtKB-SubCell"/>
</dbReference>
<keyword evidence="4" id="KW-0808">Transferase</keyword>
<sequence>MTILIGGAQEALYAVPGEHCITPRTRKGFVRLAQRHGLFSANLWGLVPFAQPITTVVGRPIPVPQSLKPTGDQVDRYHQLYMKALERLFADHKEACGVPASTHLTFL</sequence>
<organism evidence="11 12">
    <name type="scientific">Microtus ochrogaster</name>
    <name type="common">Prairie vole</name>
    <dbReference type="NCBI Taxonomy" id="79684"/>
    <lineage>
        <taxon>Eukaryota</taxon>
        <taxon>Metazoa</taxon>
        <taxon>Chordata</taxon>
        <taxon>Craniata</taxon>
        <taxon>Vertebrata</taxon>
        <taxon>Euteleostomi</taxon>
        <taxon>Mammalia</taxon>
        <taxon>Eutheria</taxon>
        <taxon>Euarchontoglires</taxon>
        <taxon>Glires</taxon>
        <taxon>Rodentia</taxon>
        <taxon>Myomorpha</taxon>
        <taxon>Muroidea</taxon>
        <taxon>Cricetidae</taxon>
        <taxon>Arvicolinae</taxon>
        <taxon>Microtus</taxon>
    </lineage>
</organism>
<keyword evidence="8" id="KW-0443">Lipid metabolism</keyword>
<dbReference type="GO" id="GO:0019432">
    <property type="term" value="P:triglyceride biosynthetic process"/>
    <property type="evidence" value="ECO:0007669"/>
    <property type="project" value="TreeGrafter"/>
</dbReference>
<dbReference type="Proteomes" id="UP000710432">
    <property type="component" value="Unassembled WGS sequence"/>
</dbReference>
<evidence type="ECO:0000256" key="8">
    <source>
        <dbReference type="ARBA" id="ARBA00023098"/>
    </source>
</evidence>
<evidence type="ECO:0000313" key="12">
    <source>
        <dbReference type="Proteomes" id="UP000710432"/>
    </source>
</evidence>
<keyword evidence="3" id="KW-0444">Lipid biosynthesis</keyword>
<accession>A0A8J6KP51</accession>
<keyword evidence="7" id="KW-1133">Transmembrane helix</keyword>
<evidence type="ECO:0000256" key="2">
    <source>
        <dbReference type="ARBA" id="ARBA00005420"/>
    </source>
</evidence>
<dbReference type="EMBL" id="JAATJU010024398">
    <property type="protein sequence ID" value="KAH0505780.1"/>
    <property type="molecule type" value="Genomic_DNA"/>
</dbReference>
<dbReference type="PANTHER" id="PTHR12317">
    <property type="entry name" value="DIACYLGLYCEROL O-ACYLTRANSFERASE"/>
    <property type="match status" value="1"/>
</dbReference>
<comment type="caution">
    <text evidence="11">The sequence shown here is derived from an EMBL/GenBank/DDBJ whole genome shotgun (WGS) entry which is preliminary data.</text>
</comment>
<dbReference type="InterPro" id="IPR007130">
    <property type="entry name" value="DAGAT"/>
</dbReference>
<evidence type="ECO:0000256" key="4">
    <source>
        <dbReference type="ARBA" id="ARBA00022679"/>
    </source>
</evidence>
<gene>
    <name evidence="11" type="ORF">LTLLF_177005</name>
</gene>
<evidence type="ECO:0000313" key="11">
    <source>
        <dbReference type="EMBL" id="KAH0505780.1"/>
    </source>
</evidence>
<evidence type="ECO:0000256" key="5">
    <source>
        <dbReference type="ARBA" id="ARBA00022692"/>
    </source>
</evidence>
<protein>
    <submittedName>
        <fullName evidence="11">2-acylglycerol O-acyltransferase 3</fullName>
    </submittedName>
</protein>
<evidence type="ECO:0000256" key="1">
    <source>
        <dbReference type="ARBA" id="ARBA00004477"/>
    </source>
</evidence>
<evidence type="ECO:0000256" key="3">
    <source>
        <dbReference type="ARBA" id="ARBA00022516"/>
    </source>
</evidence>
<keyword evidence="9" id="KW-0472">Membrane</keyword>
<proteinExistence type="inferred from homology"/>
<evidence type="ECO:0000256" key="9">
    <source>
        <dbReference type="ARBA" id="ARBA00023136"/>
    </source>
</evidence>
<dbReference type="Pfam" id="PF03982">
    <property type="entry name" value="DAGAT"/>
    <property type="match status" value="1"/>
</dbReference>
<evidence type="ECO:0000256" key="10">
    <source>
        <dbReference type="ARBA" id="ARBA00023315"/>
    </source>
</evidence>
<keyword evidence="5" id="KW-0812">Transmembrane</keyword>
<reference evidence="11" key="1">
    <citation type="submission" date="2020-03" db="EMBL/GenBank/DDBJ databases">
        <title>Studies in the Genomics of Life Span.</title>
        <authorList>
            <person name="Glass D."/>
        </authorList>
    </citation>
    <scope>NUCLEOTIDE SEQUENCE</scope>
    <source>
        <strain evidence="11">LTLLF</strain>
        <tissue evidence="11">Muscle</tissue>
    </source>
</reference>
<comment type="subcellular location">
    <subcellularLocation>
        <location evidence="1">Endoplasmic reticulum membrane</location>
        <topology evidence="1">Multi-pass membrane protein</topology>
    </subcellularLocation>
</comment>
<keyword evidence="10" id="KW-0012">Acyltransferase</keyword>
<evidence type="ECO:0000256" key="7">
    <source>
        <dbReference type="ARBA" id="ARBA00022989"/>
    </source>
</evidence>
<keyword evidence="6" id="KW-0256">Endoplasmic reticulum</keyword>
<dbReference type="GO" id="GO:0004144">
    <property type="term" value="F:diacylglycerol O-acyltransferase activity"/>
    <property type="evidence" value="ECO:0007669"/>
    <property type="project" value="TreeGrafter"/>
</dbReference>
<name>A0A8J6KP51_MICOH</name>